<gene>
    <name evidence="1" type="ORF">GCM10022255_046240</name>
</gene>
<dbReference type="SUPFAM" id="SSF55961">
    <property type="entry name" value="Bet v1-like"/>
    <property type="match status" value="1"/>
</dbReference>
<comment type="caution">
    <text evidence="1">The sequence shown here is derived from an EMBL/GenBank/DDBJ whole genome shotgun (WGS) entry which is preliminary data.</text>
</comment>
<name>A0ABP8DBH5_9ACTN</name>
<evidence type="ECO:0008006" key="3">
    <source>
        <dbReference type="Google" id="ProtNLM"/>
    </source>
</evidence>
<organism evidence="1 2">
    <name type="scientific">Dactylosporangium darangshiense</name>
    <dbReference type="NCBI Taxonomy" id="579108"/>
    <lineage>
        <taxon>Bacteria</taxon>
        <taxon>Bacillati</taxon>
        <taxon>Actinomycetota</taxon>
        <taxon>Actinomycetes</taxon>
        <taxon>Micromonosporales</taxon>
        <taxon>Micromonosporaceae</taxon>
        <taxon>Dactylosporangium</taxon>
    </lineage>
</organism>
<accession>A0ABP8DBH5</accession>
<evidence type="ECO:0000313" key="1">
    <source>
        <dbReference type="EMBL" id="GAA4251882.1"/>
    </source>
</evidence>
<protein>
    <recommendedName>
        <fullName evidence="3">SRPBCC domain-containing protein</fullName>
    </recommendedName>
</protein>
<keyword evidence="2" id="KW-1185">Reference proteome</keyword>
<sequence>MGKRFEIVREGTLPVGQVDVFNGFTGGTAGWLWPVEYEPREGGAAGFGGTVTVWDPPHRVVSRMEGPEGWFNELEHVVTPVEGGAHFRYVHSGIFVDDWEQQYDGASQHTDFYLHTFAQYLLHFRGRPATWASIDAPAPHDFAALVRAVTGDAEQGETVWFDAPVTGPVEAVVDYRHPHFAGLRTEGALIRLFGRSAFGGADAVAVHDFTGTPAAEIESAWSAWFKNLR</sequence>
<dbReference type="Gene3D" id="3.30.530.20">
    <property type="match status" value="1"/>
</dbReference>
<dbReference type="Proteomes" id="UP001500620">
    <property type="component" value="Unassembled WGS sequence"/>
</dbReference>
<proteinExistence type="predicted"/>
<dbReference type="EMBL" id="BAABAT010000012">
    <property type="protein sequence ID" value="GAA4251882.1"/>
    <property type="molecule type" value="Genomic_DNA"/>
</dbReference>
<reference evidence="2" key="1">
    <citation type="journal article" date="2019" name="Int. J. Syst. Evol. Microbiol.">
        <title>The Global Catalogue of Microorganisms (GCM) 10K type strain sequencing project: providing services to taxonomists for standard genome sequencing and annotation.</title>
        <authorList>
            <consortium name="The Broad Institute Genomics Platform"/>
            <consortium name="The Broad Institute Genome Sequencing Center for Infectious Disease"/>
            <person name="Wu L."/>
            <person name="Ma J."/>
        </authorList>
    </citation>
    <scope>NUCLEOTIDE SEQUENCE [LARGE SCALE GENOMIC DNA]</scope>
    <source>
        <strain evidence="2">JCM 17441</strain>
    </source>
</reference>
<evidence type="ECO:0000313" key="2">
    <source>
        <dbReference type="Proteomes" id="UP001500620"/>
    </source>
</evidence>
<dbReference type="InterPro" id="IPR023393">
    <property type="entry name" value="START-like_dom_sf"/>
</dbReference>
<dbReference type="RefSeq" id="WP_345129206.1">
    <property type="nucleotide sequence ID" value="NZ_BAABAT010000012.1"/>
</dbReference>